<evidence type="ECO:0000313" key="1">
    <source>
        <dbReference type="EMBL" id="MFC2925232.1"/>
    </source>
</evidence>
<name>A0ABV6ZUV7_9PROT</name>
<sequence>MNSNTLWWTDWDYRDGVVSVRSTGQKLPVKGRFLWVCFNWFVYYLCMEAWRAASFARRGPRVAFTPGRPRPWYFIWPALHAAGGRIVSDPAQADIVVYFEDATSARGHDRPAARLTLNFACTDVTKSRVNSVFEQVFGYPLKIDPRTADGPVVEKSETNGAHDGRIRQAPCEPMEGCVYQRLIDNRIDADRVEDFRCLVVGGKIPFGFLKRRPVDRRFMNFNCEVKLAEYQDWLLPGELEQLEAFAAAMNLDWGALDVLRDRNDGRIYVVDVNKTNIDPPIALPLRDKLSATRRVARMLRQMAGKPI</sequence>
<gene>
    <name evidence="1" type="ORF">ACFOOR_03850</name>
</gene>
<keyword evidence="2" id="KW-1185">Reference proteome</keyword>
<evidence type="ECO:0000313" key="2">
    <source>
        <dbReference type="Proteomes" id="UP001595379"/>
    </source>
</evidence>
<reference evidence="2" key="1">
    <citation type="journal article" date="2019" name="Int. J. Syst. Evol. Microbiol.">
        <title>The Global Catalogue of Microorganisms (GCM) 10K type strain sequencing project: providing services to taxonomists for standard genome sequencing and annotation.</title>
        <authorList>
            <consortium name="The Broad Institute Genomics Platform"/>
            <consortium name="The Broad Institute Genome Sequencing Center for Infectious Disease"/>
            <person name="Wu L."/>
            <person name="Ma J."/>
        </authorList>
    </citation>
    <scope>NUCLEOTIDE SEQUENCE [LARGE SCALE GENOMIC DNA]</scope>
    <source>
        <strain evidence="2">KCTC 52487</strain>
    </source>
</reference>
<comment type="caution">
    <text evidence="1">The sequence shown here is derived from an EMBL/GenBank/DDBJ whole genome shotgun (WGS) entry which is preliminary data.</text>
</comment>
<protein>
    <recommendedName>
        <fullName evidence="3">ATP-grasp domain-containing protein</fullName>
    </recommendedName>
</protein>
<dbReference type="Proteomes" id="UP001595379">
    <property type="component" value="Unassembled WGS sequence"/>
</dbReference>
<dbReference type="EMBL" id="JBHRSV010000001">
    <property type="protein sequence ID" value="MFC2925232.1"/>
    <property type="molecule type" value="Genomic_DNA"/>
</dbReference>
<dbReference type="RefSeq" id="WP_343164109.1">
    <property type="nucleotide sequence ID" value="NZ_JBHRSV010000001.1"/>
</dbReference>
<evidence type="ECO:0008006" key="3">
    <source>
        <dbReference type="Google" id="ProtNLM"/>
    </source>
</evidence>
<proteinExistence type="predicted"/>
<accession>A0ABV6ZUV7</accession>
<dbReference type="SUPFAM" id="SSF56059">
    <property type="entry name" value="Glutathione synthetase ATP-binding domain-like"/>
    <property type="match status" value="1"/>
</dbReference>
<dbReference type="Gene3D" id="3.30.470.20">
    <property type="entry name" value="ATP-grasp fold, B domain"/>
    <property type="match status" value="1"/>
</dbReference>
<organism evidence="1 2">
    <name type="scientific">Hyphobacterium vulgare</name>
    <dbReference type="NCBI Taxonomy" id="1736751"/>
    <lineage>
        <taxon>Bacteria</taxon>
        <taxon>Pseudomonadati</taxon>
        <taxon>Pseudomonadota</taxon>
        <taxon>Alphaproteobacteria</taxon>
        <taxon>Maricaulales</taxon>
        <taxon>Maricaulaceae</taxon>
        <taxon>Hyphobacterium</taxon>
    </lineage>
</organism>